<evidence type="ECO:0000256" key="2">
    <source>
        <dbReference type="SAM" id="Phobius"/>
    </source>
</evidence>
<feature type="transmembrane region" description="Helical" evidence="2">
    <location>
        <begin position="229"/>
        <end position="249"/>
    </location>
</feature>
<evidence type="ECO:0000313" key="3">
    <source>
        <dbReference type="EMBL" id="MFC0209651.1"/>
    </source>
</evidence>
<comment type="caution">
    <text evidence="3">The sequence shown here is derived from an EMBL/GenBank/DDBJ whole genome shotgun (WGS) entry which is preliminary data.</text>
</comment>
<feature type="region of interest" description="Disordered" evidence="1">
    <location>
        <begin position="271"/>
        <end position="338"/>
    </location>
</feature>
<name>A0ABV6DAI8_9HYPH</name>
<dbReference type="EMBL" id="JBHLXD010000026">
    <property type="protein sequence ID" value="MFC0209651.1"/>
    <property type="molecule type" value="Genomic_DNA"/>
</dbReference>
<feature type="region of interest" description="Disordered" evidence="1">
    <location>
        <begin position="66"/>
        <end position="224"/>
    </location>
</feature>
<feature type="compositionally biased region" description="Basic and acidic residues" evidence="1">
    <location>
        <begin position="283"/>
        <end position="293"/>
    </location>
</feature>
<evidence type="ECO:0000313" key="4">
    <source>
        <dbReference type="Proteomes" id="UP001589755"/>
    </source>
</evidence>
<proteinExistence type="predicted"/>
<protein>
    <recommendedName>
        <fullName evidence="5">Transcriptional regulator</fullName>
    </recommendedName>
</protein>
<dbReference type="Proteomes" id="UP001589755">
    <property type="component" value="Unassembled WGS sequence"/>
</dbReference>
<feature type="compositionally biased region" description="Gly residues" evidence="1">
    <location>
        <begin position="326"/>
        <end position="335"/>
    </location>
</feature>
<organism evidence="3 4">
    <name type="scientific">Chelativorans intermedius</name>
    <dbReference type="NCBI Taxonomy" id="515947"/>
    <lineage>
        <taxon>Bacteria</taxon>
        <taxon>Pseudomonadati</taxon>
        <taxon>Pseudomonadota</taxon>
        <taxon>Alphaproteobacteria</taxon>
        <taxon>Hyphomicrobiales</taxon>
        <taxon>Phyllobacteriaceae</taxon>
        <taxon>Chelativorans</taxon>
    </lineage>
</organism>
<sequence>MADFAAVLRKTIGALKENTPDARARVYEKARATIEAKLAAVSPPPPPELAARQKRLLEEAIETVEAEFAAPPQAETPAAEAEPQETWPQETWPEAPQETAQEAPAVEDASEPAARSREPAPDEEQAGADIPAPAQDEPEPAAAEPEPAAWSYEPLPAQETREAEAPTPQDEEPDLHADAAAPAWPDYETAAGQPEPFSEAAERLAEPAEEETFGADEAATPERRRRGGLVALVLLVLLLGAAAAGGWFYRDDLARLAGHEGFEQMMVQDGDTAAPPEEEEAQETARVEPEAPVREQPQAAAPESTAQSDKFTQRLLPDGREVDPGPAGGEAGPGEGTSIAAATQDGEAAQAEGAQNGQALPVGQKAFFYEERTSASQGSAETGTVVWSIVEESPGNDLPPEPTIQAEARIPEKDLQLKMTIRRNVDQSLPASHIMELIFLTPDDFAEGGVDNVLRVTMKRTEQDTGNPLLGIPAKIADGFFLVALSDSPADVQANTLLMRRQSWIDIPIVYSSGRRALMTLEKGVPGDRIFNEALAAWQRASSG</sequence>
<keyword evidence="2" id="KW-0472">Membrane</keyword>
<keyword evidence="2" id="KW-1133">Transmembrane helix</keyword>
<evidence type="ECO:0008006" key="5">
    <source>
        <dbReference type="Google" id="ProtNLM"/>
    </source>
</evidence>
<evidence type="ECO:0000256" key="1">
    <source>
        <dbReference type="SAM" id="MobiDB-lite"/>
    </source>
</evidence>
<reference evidence="3 4" key="1">
    <citation type="submission" date="2024-09" db="EMBL/GenBank/DDBJ databases">
        <authorList>
            <person name="Sun Q."/>
            <person name="Mori K."/>
        </authorList>
    </citation>
    <scope>NUCLEOTIDE SEQUENCE [LARGE SCALE GENOMIC DNA]</scope>
    <source>
        <strain evidence="3 4">CCM 8543</strain>
    </source>
</reference>
<dbReference type="RefSeq" id="WP_261519604.1">
    <property type="nucleotide sequence ID" value="NZ_JAODNW010000005.1"/>
</dbReference>
<gene>
    <name evidence="3" type="ORF">ACFFJ2_14690</name>
</gene>
<keyword evidence="4" id="KW-1185">Reference proteome</keyword>
<accession>A0ABV6DAI8</accession>
<feature type="compositionally biased region" description="Low complexity" evidence="1">
    <location>
        <begin position="66"/>
        <end position="107"/>
    </location>
</feature>
<feature type="compositionally biased region" description="Low complexity" evidence="1">
    <location>
        <begin position="131"/>
        <end position="149"/>
    </location>
</feature>
<keyword evidence="2" id="KW-0812">Transmembrane</keyword>